<evidence type="ECO:0000259" key="1">
    <source>
        <dbReference type="Pfam" id="PF01636"/>
    </source>
</evidence>
<evidence type="ECO:0000313" key="3">
    <source>
        <dbReference type="RefSeq" id="XP_033455457.1"/>
    </source>
</evidence>
<reference evidence="3" key="3">
    <citation type="submission" date="2025-08" db="UniProtKB">
        <authorList>
            <consortium name="RefSeq"/>
        </authorList>
    </citation>
    <scope>IDENTIFICATION</scope>
    <source>
        <strain evidence="3">CBS 342.82</strain>
    </source>
</reference>
<dbReference type="PANTHER" id="PTHR21310">
    <property type="entry name" value="AMINOGLYCOSIDE PHOSPHOTRANSFERASE-RELATED-RELATED"/>
    <property type="match status" value="1"/>
</dbReference>
<reference evidence="3" key="2">
    <citation type="submission" date="2020-04" db="EMBL/GenBank/DDBJ databases">
        <authorList>
            <consortium name="NCBI Genome Project"/>
        </authorList>
    </citation>
    <scope>NUCLEOTIDE SEQUENCE</scope>
    <source>
        <strain evidence="3">CBS 342.82</strain>
    </source>
</reference>
<sequence length="207" mass="23617">MDVPTSRLHHYFFIAFDPSTSYPCGYMVMDYVEGNTVFDIWESLDTERRTDIVKQGAHIVSQLQLHSFDQPGPLGGGRCRRFRVSGYGAGPFHKDDFNAWFTRKLEFSQRRGYASKDFPHFDYSSFTLVHHDICPVNLVLDCDSNVWVIDWGNAGAYPAIFEAATMNDSSRFTEFNALMLPHIDNGLEERDHTLGAPWTIVTGVYSE</sequence>
<evidence type="ECO:0000313" key="2">
    <source>
        <dbReference type="Proteomes" id="UP000504637"/>
    </source>
</evidence>
<gene>
    <name evidence="3" type="ORF">K489DRAFT_93729</name>
</gene>
<accession>A0A6J3LRF6</accession>
<dbReference type="AlphaFoldDB" id="A0A6J3LRF6"/>
<keyword evidence="2" id="KW-1185">Reference proteome</keyword>
<dbReference type="RefSeq" id="XP_033455457.1">
    <property type="nucleotide sequence ID" value="XM_033609054.1"/>
</dbReference>
<dbReference type="GeneID" id="54366855"/>
<dbReference type="SUPFAM" id="SSF56112">
    <property type="entry name" value="Protein kinase-like (PK-like)"/>
    <property type="match status" value="1"/>
</dbReference>
<organism evidence="3">
    <name type="scientific">Dissoconium aciculare CBS 342.82</name>
    <dbReference type="NCBI Taxonomy" id="1314786"/>
    <lineage>
        <taxon>Eukaryota</taxon>
        <taxon>Fungi</taxon>
        <taxon>Dikarya</taxon>
        <taxon>Ascomycota</taxon>
        <taxon>Pezizomycotina</taxon>
        <taxon>Dothideomycetes</taxon>
        <taxon>Dothideomycetidae</taxon>
        <taxon>Mycosphaerellales</taxon>
        <taxon>Dissoconiaceae</taxon>
        <taxon>Dissoconium</taxon>
    </lineage>
</organism>
<name>A0A6J3LRF6_9PEZI</name>
<feature type="domain" description="Aminoglycoside phosphotransferase" evidence="1">
    <location>
        <begin position="18"/>
        <end position="177"/>
    </location>
</feature>
<dbReference type="Pfam" id="PF01636">
    <property type="entry name" value="APH"/>
    <property type="match status" value="1"/>
</dbReference>
<protein>
    <recommendedName>
        <fullName evidence="1">Aminoglycoside phosphotransferase domain-containing protein</fullName>
    </recommendedName>
</protein>
<dbReference type="Proteomes" id="UP000504637">
    <property type="component" value="Unplaced"/>
</dbReference>
<proteinExistence type="predicted"/>
<dbReference type="Gene3D" id="3.90.1200.10">
    <property type="match status" value="1"/>
</dbReference>
<dbReference type="OrthoDB" id="3250044at2759"/>
<dbReference type="InterPro" id="IPR051678">
    <property type="entry name" value="AGP_Transferase"/>
</dbReference>
<dbReference type="PANTHER" id="PTHR21310:SF39">
    <property type="entry name" value="AMINOGLYCOSIDE PHOSPHOTRANSFERASE DOMAIN-CONTAINING PROTEIN"/>
    <property type="match status" value="1"/>
</dbReference>
<reference evidence="3" key="1">
    <citation type="submission" date="2020-01" db="EMBL/GenBank/DDBJ databases">
        <authorList>
            <consortium name="DOE Joint Genome Institute"/>
            <person name="Haridas S."/>
            <person name="Albert R."/>
            <person name="Binder M."/>
            <person name="Bloem J."/>
            <person name="Labutti K."/>
            <person name="Salamov A."/>
            <person name="Andreopoulos B."/>
            <person name="Baker S.E."/>
            <person name="Barry K."/>
            <person name="Bills G."/>
            <person name="Bluhm B.H."/>
            <person name="Cannon C."/>
            <person name="Castanera R."/>
            <person name="Culley D.E."/>
            <person name="Daum C."/>
            <person name="Ezra D."/>
            <person name="Gonzalez J.B."/>
            <person name="Henrissat B."/>
            <person name="Kuo A."/>
            <person name="Liang C."/>
            <person name="Lipzen A."/>
            <person name="Lutzoni F."/>
            <person name="Magnuson J."/>
            <person name="Mondo S."/>
            <person name="Nolan M."/>
            <person name="Ohm R."/>
            <person name="Pangilinan J."/>
            <person name="Park H.-J."/>
            <person name="Ramirez L."/>
            <person name="Alfaro M."/>
            <person name="Sun H."/>
            <person name="Tritt A."/>
            <person name="Yoshinaga Y."/>
            <person name="Zwiers L.-H."/>
            <person name="Turgeon B.G."/>
            <person name="Goodwin S.B."/>
            <person name="Spatafora J.W."/>
            <person name="Crous P.W."/>
            <person name="Grigoriev I.V."/>
        </authorList>
    </citation>
    <scope>NUCLEOTIDE SEQUENCE</scope>
    <source>
        <strain evidence="3">CBS 342.82</strain>
    </source>
</reference>
<dbReference type="InterPro" id="IPR002575">
    <property type="entry name" value="Aminoglycoside_PTrfase"/>
</dbReference>
<dbReference type="InterPro" id="IPR011009">
    <property type="entry name" value="Kinase-like_dom_sf"/>
</dbReference>